<dbReference type="EMBL" id="AANZ01000004">
    <property type="protein sequence ID" value="EAQ81500.1"/>
    <property type="molecule type" value="Genomic_DNA"/>
</dbReference>
<sequence length="55" mass="6412">MRDDDFWDDLFLGCAFAAFVDQAAIEGGPPDQEATRRRAYAYYEEELAARNHRNR</sequence>
<dbReference type="STRING" id="314230.DSM3645_28002"/>
<gene>
    <name evidence="1" type="ORF">DSM3645_28002</name>
</gene>
<dbReference type="HOGENOM" id="CLU_3022879_0_0_0"/>
<dbReference type="Proteomes" id="UP000004358">
    <property type="component" value="Unassembled WGS sequence"/>
</dbReference>
<organism evidence="1 2">
    <name type="scientific">Blastopirellula marina DSM 3645</name>
    <dbReference type="NCBI Taxonomy" id="314230"/>
    <lineage>
        <taxon>Bacteria</taxon>
        <taxon>Pseudomonadati</taxon>
        <taxon>Planctomycetota</taxon>
        <taxon>Planctomycetia</taxon>
        <taxon>Pirellulales</taxon>
        <taxon>Pirellulaceae</taxon>
        <taxon>Blastopirellula</taxon>
    </lineage>
</organism>
<comment type="caution">
    <text evidence="1">The sequence shown here is derived from an EMBL/GenBank/DDBJ whole genome shotgun (WGS) entry which is preliminary data.</text>
</comment>
<proteinExistence type="predicted"/>
<name>A3ZP26_9BACT</name>
<accession>A3ZP26</accession>
<evidence type="ECO:0000313" key="2">
    <source>
        <dbReference type="Proteomes" id="UP000004358"/>
    </source>
</evidence>
<evidence type="ECO:0000313" key="1">
    <source>
        <dbReference type="EMBL" id="EAQ81500.1"/>
    </source>
</evidence>
<protein>
    <submittedName>
        <fullName evidence="1">Uncharacterized protein</fullName>
    </submittedName>
</protein>
<dbReference type="AlphaFoldDB" id="A3ZP26"/>
<reference evidence="1 2" key="1">
    <citation type="submission" date="2006-02" db="EMBL/GenBank/DDBJ databases">
        <authorList>
            <person name="Amann R."/>
            <person name="Ferriera S."/>
            <person name="Johnson J."/>
            <person name="Kravitz S."/>
            <person name="Halpern A."/>
            <person name="Remington K."/>
            <person name="Beeson K."/>
            <person name="Tran B."/>
            <person name="Rogers Y.-H."/>
            <person name="Friedman R."/>
            <person name="Venter J.C."/>
        </authorList>
    </citation>
    <scope>NUCLEOTIDE SEQUENCE [LARGE SCALE GENOMIC DNA]</scope>
    <source>
        <strain evidence="1 2">DSM 3645</strain>
    </source>
</reference>